<feature type="compositionally biased region" description="Basic residues" evidence="1">
    <location>
        <begin position="41"/>
        <end position="51"/>
    </location>
</feature>
<dbReference type="Proteomes" id="UP001162060">
    <property type="component" value="Unassembled WGS sequence"/>
</dbReference>
<name>A0AAV1UQ14_9STRA</name>
<evidence type="ECO:0000313" key="2">
    <source>
        <dbReference type="EMBL" id="CAK7935475.1"/>
    </source>
</evidence>
<organism evidence="2 3">
    <name type="scientific">Peronospora matthiolae</name>
    <dbReference type="NCBI Taxonomy" id="2874970"/>
    <lineage>
        <taxon>Eukaryota</taxon>
        <taxon>Sar</taxon>
        <taxon>Stramenopiles</taxon>
        <taxon>Oomycota</taxon>
        <taxon>Peronosporomycetes</taxon>
        <taxon>Peronosporales</taxon>
        <taxon>Peronosporaceae</taxon>
        <taxon>Peronospora</taxon>
    </lineage>
</organism>
<reference evidence="2" key="1">
    <citation type="submission" date="2024-01" db="EMBL/GenBank/DDBJ databases">
        <authorList>
            <person name="Webb A."/>
        </authorList>
    </citation>
    <scope>NUCLEOTIDE SEQUENCE</scope>
    <source>
        <strain evidence="2">Pm1</strain>
    </source>
</reference>
<evidence type="ECO:0000256" key="1">
    <source>
        <dbReference type="SAM" id="MobiDB-lite"/>
    </source>
</evidence>
<proteinExistence type="predicted"/>
<evidence type="ECO:0000313" key="3">
    <source>
        <dbReference type="Proteomes" id="UP001162060"/>
    </source>
</evidence>
<gene>
    <name evidence="2" type="ORF">PM001_LOCUS20625</name>
</gene>
<sequence length="79" mass="8800">MKELPRPLAWLSTYPGQLGASRPLIVGVLDLVEQYDETHSLRPKKGRRKKTSSNASTGIAKCQSFRTSQKRCAPSSRDL</sequence>
<protein>
    <submittedName>
        <fullName evidence="2">Uncharacterized protein</fullName>
    </submittedName>
</protein>
<feature type="region of interest" description="Disordered" evidence="1">
    <location>
        <begin position="39"/>
        <end position="60"/>
    </location>
</feature>
<accession>A0AAV1UQ14</accession>
<dbReference type="EMBL" id="CAKLBY020000221">
    <property type="protein sequence ID" value="CAK7935475.1"/>
    <property type="molecule type" value="Genomic_DNA"/>
</dbReference>
<comment type="caution">
    <text evidence="2">The sequence shown here is derived from an EMBL/GenBank/DDBJ whole genome shotgun (WGS) entry which is preliminary data.</text>
</comment>
<dbReference type="AlphaFoldDB" id="A0AAV1UQ14"/>